<feature type="transmembrane region" description="Helical" evidence="1">
    <location>
        <begin position="12"/>
        <end position="30"/>
    </location>
</feature>
<keyword evidence="1" id="KW-0812">Transmembrane</keyword>
<feature type="transmembrane region" description="Helical" evidence="1">
    <location>
        <begin position="330"/>
        <end position="348"/>
    </location>
</feature>
<protein>
    <submittedName>
        <fullName evidence="2">Putative acyltransferase</fullName>
    </submittedName>
</protein>
<feature type="transmembrane region" description="Helical" evidence="1">
    <location>
        <begin position="112"/>
        <end position="134"/>
    </location>
</feature>
<sequence length="357" mass="39215">MSTVKRYAALDAMRGLTVAAMLFVNNAGDWSHVFPWLEHAAWHGCTPADFIFPFFLFILGASLAMSLDAQLGKGMDVAAVRKGILWRSLRMFLLGVVLHLIAWALIDGRHFRLMGVLQRIGICYAVAACLIIHVRQLSRQVMICIAAMLAYWALLAWGGSYEPHLNLVDKIDTAILGKLAYSYDVQTGLAQEPEGLLSTLMAMASALFGVWAGRAMRDGQLKQMLAGAAGLILLALIWAAYLPFNKQLWTPSFVCWTSAWAILLLLVMHVLIDKQGWPAIGKSFGVNAIAAYAGAWLATCVLAWTGWDNLIYQQIFAPALVSRFSADSSSFAYAAAFTLVFAALTFAMNKKGWRITI</sequence>
<evidence type="ECO:0000313" key="2">
    <source>
        <dbReference type="EMBL" id="PXX37985.1"/>
    </source>
</evidence>
<dbReference type="OrthoDB" id="9788724at2"/>
<dbReference type="PANTHER" id="PTHR31061:SF24">
    <property type="entry name" value="LD22376P"/>
    <property type="match status" value="1"/>
</dbReference>
<feature type="transmembrane region" description="Helical" evidence="1">
    <location>
        <begin position="284"/>
        <end position="307"/>
    </location>
</feature>
<keyword evidence="1" id="KW-0472">Membrane</keyword>
<evidence type="ECO:0000313" key="3">
    <source>
        <dbReference type="Proteomes" id="UP000247792"/>
    </source>
</evidence>
<feature type="transmembrane region" description="Helical" evidence="1">
    <location>
        <begin position="50"/>
        <end position="67"/>
    </location>
</feature>
<feature type="transmembrane region" description="Helical" evidence="1">
    <location>
        <begin position="248"/>
        <end position="272"/>
    </location>
</feature>
<comment type="caution">
    <text evidence="2">The sequence shown here is derived from an EMBL/GenBank/DDBJ whole genome shotgun (WGS) entry which is preliminary data.</text>
</comment>
<dbReference type="AlphaFoldDB" id="A0A318IRK0"/>
<dbReference type="RefSeq" id="WP_110257808.1">
    <property type="nucleotide sequence ID" value="NZ_QJKB01000013.1"/>
</dbReference>
<feature type="transmembrane region" description="Helical" evidence="1">
    <location>
        <begin position="141"/>
        <end position="159"/>
    </location>
</feature>
<feature type="transmembrane region" description="Helical" evidence="1">
    <location>
        <begin position="195"/>
        <end position="212"/>
    </location>
</feature>
<feature type="transmembrane region" description="Helical" evidence="1">
    <location>
        <begin position="88"/>
        <end position="106"/>
    </location>
</feature>
<keyword evidence="3" id="KW-1185">Reference proteome</keyword>
<dbReference type="EMBL" id="QJKB01000013">
    <property type="protein sequence ID" value="PXX37985.1"/>
    <property type="molecule type" value="Genomic_DNA"/>
</dbReference>
<keyword evidence="1" id="KW-1133">Transmembrane helix</keyword>
<dbReference type="GO" id="GO:0016746">
    <property type="term" value="F:acyltransferase activity"/>
    <property type="evidence" value="ECO:0007669"/>
    <property type="project" value="UniProtKB-KW"/>
</dbReference>
<keyword evidence="2" id="KW-0012">Acyltransferase</keyword>
<keyword evidence="2" id="KW-0808">Transferase</keyword>
<feature type="transmembrane region" description="Helical" evidence="1">
    <location>
        <begin position="224"/>
        <end position="242"/>
    </location>
</feature>
<dbReference type="Proteomes" id="UP000247792">
    <property type="component" value="Unassembled WGS sequence"/>
</dbReference>
<gene>
    <name evidence="2" type="ORF">DFR42_11359</name>
</gene>
<organism evidence="2 3">
    <name type="scientific">Undibacterium pigrum</name>
    <dbReference type="NCBI Taxonomy" id="401470"/>
    <lineage>
        <taxon>Bacteria</taxon>
        <taxon>Pseudomonadati</taxon>
        <taxon>Pseudomonadota</taxon>
        <taxon>Betaproteobacteria</taxon>
        <taxon>Burkholderiales</taxon>
        <taxon>Oxalobacteraceae</taxon>
        <taxon>Undibacterium</taxon>
    </lineage>
</organism>
<dbReference type="PANTHER" id="PTHR31061">
    <property type="entry name" value="LD22376P"/>
    <property type="match status" value="1"/>
</dbReference>
<reference evidence="2 3" key="1">
    <citation type="submission" date="2018-05" db="EMBL/GenBank/DDBJ databases">
        <title>Genomic Encyclopedia of Type Strains, Phase IV (KMG-IV): sequencing the most valuable type-strain genomes for metagenomic binning, comparative biology and taxonomic classification.</title>
        <authorList>
            <person name="Goeker M."/>
        </authorList>
    </citation>
    <scope>NUCLEOTIDE SEQUENCE [LARGE SCALE GENOMIC DNA]</scope>
    <source>
        <strain evidence="2 3">DSM 19792</strain>
    </source>
</reference>
<name>A0A318IRK0_9BURK</name>
<accession>A0A318IRK0</accession>
<proteinExistence type="predicted"/>
<evidence type="ECO:0000256" key="1">
    <source>
        <dbReference type="SAM" id="Phobius"/>
    </source>
</evidence>